<dbReference type="PROSITE" id="PS50995">
    <property type="entry name" value="HTH_MARR_2"/>
    <property type="match status" value="1"/>
</dbReference>
<evidence type="ECO:0000313" key="6">
    <source>
        <dbReference type="Proteomes" id="UP000215126"/>
    </source>
</evidence>
<dbReference type="Gene3D" id="1.10.10.10">
    <property type="entry name" value="Winged helix-like DNA-binding domain superfamily/Winged helix DNA-binding domain"/>
    <property type="match status" value="1"/>
</dbReference>
<feature type="domain" description="HTH marR-type" evidence="4">
    <location>
        <begin position="38"/>
        <end position="171"/>
    </location>
</feature>
<evidence type="ECO:0000313" key="5">
    <source>
        <dbReference type="EMBL" id="SNU85459.1"/>
    </source>
</evidence>
<dbReference type="PANTHER" id="PTHR33164">
    <property type="entry name" value="TRANSCRIPTIONAL REGULATOR, MARR FAMILY"/>
    <property type="match status" value="1"/>
</dbReference>
<dbReference type="PANTHER" id="PTHR33164:SF64">
    <property type="entry name" value="TRANSCRIPTIONAL REGULATOR SLYA"/>
    <property type="match status" value="1"/>
</dbReference>
<keyword evidence="2" id="KW-0238">DNA-binding</keyword>
<dbReference type="PRINTS" id="PR00598">
    <property type="entry name" value="HTHMARR"/>
</dbReference>
<dbReference type="GO" id="GO:0003677">
    <property type="term" value="F:DNA binding"/>
    <property type="evidence" value="ECO:0007669"/>
    <property type="project" value="UniProtKB-KW"/>
</dbReference>
<accession>A0A239SJM8</accession>
<dbReference type="SUPFAM" id="SSF46785">
    <property type="entry name" value="Winged helix' DNA-binding domain"/>
    <property type="match status" value="1"/>
</dbReference>
<sequence length="193" mass="22201">MLNLFTNLPNRRGTQLFRSTSARSSNTTFQDMPKIDWSSRFGTLVHDTARVYSRLFDRRARGNFDLTRAQCRVLVMLHRYGVQTQAELAERMELTPMALVRLLDRLREKGLVRRERDPKDKRAHLLYLTDASEAKIDTIVAFANVTEREALADLTPAERAELSRLLGKVLTNLTRAEAECPASVRRREEADPE</sequence>
<dbReference type="InterPro" id="IPR039422">
    <property type="entry name" value="MarR/SlyA-like"/>
</dbReference>
<evidence type="ECO:0000256" key="1">
    <source>
        <dbReference type="ARBA" id="ARBA00023015"/>
    </source>
</evidence>
<protein>
    <submittedName>
        <fullName evidence="5">Uncharacterized HTH-type transcriptional regulator yusO</fullName>
    </submittedName>
</protein>
<dbReference type="InterPro" id="IPR036388">
    <property type="entry name" value="WH-like_DNA-bd_sf"/>
</dbReference>
<dbReference type="AlphaFoldDB" id="A0A239SJM8"/>
<dbReference type="InterPro" id="IPR036390">
    <property type="entry name" value="WH_DNA-bd_sf"/>
</dbReference>
<dbReference type="GO" id="GO:0006950">
    <property type="term" value="P:response to stress"/>
    <property type="evidence" value="ECO:0007669"/>
    <property type="project" value="TreeGrafter"/>
</dbReference>
<keyword evidence="6" id="KW-1185">Reference proteome</keyword>
<evidence type="ECO:0000256" key="2">
    <source>
        <dbReference type="ARBA" id="ARBA00023125"/>
    </source>
</evidence>
<evidence type="ECO:0000256" key="3">
    <source>
        <dbReference type="ARBA" id="ARBA00023163"/>
    </source>
</evidence>
<reference evidence="5 6" key="1">
    <citation type="submission" date="2017-06" db="EMBL/GenBank/DDBJ databases">
        <authorList>
            <consortium name="Pathogen Informatics"/>
        </authorList>
    </citation>
    <scope>NUCLEOTIDE SEQUENCE [LARGE SCALE GENOMIC DNA]</scope>
    <source>
        <strain evidence="5 6">NCTC13161</strain>
    </source>
</reference>
<proteinExistence type="predicted"/>
<name>A0A239SJM8_9BURK</name>
<keyword evidence="3" id="KW-0804">Transcription</keyword>
<dbReference type="Pfam" id="PF01047">
    <property type="entry name" value="MarR"/>
    <property type="match status" value="1"/>
</dbReference>
<dbReference type="STRING" id="93222.NA29_16800"/>
<keyword evidence="1" id="KW-0805">Transcription regulation</keyword>
<organism evidence="5 6">
    <name type="scientific">Pandoraea sputorum</name>
    <dbReference type="NCBI Taxonomy" id="93222"/>
    <lineage>
        <taxon>Bacteria</taxon>
        <taxon>Pseudomonadati</taxon>
        <taxon>Pseudomonadota</taxon>
        <taxon>Betaproteobacteria</taxon>
        <taxon>Burkholderiales</taxon>
        <taxon>Burkholderiaceae</taxon>
        <taxon>Pandoraea</taxon>
    </lineage>
</organism>
<dbReference type="SMART" id="SM00347">
    <property type="entry name" value="HTH_MARR"/>
    <property type="match status" value="1"/>
</dbReference>
<gene>
    <name evidence="5" type="primary">yusO_1</name>
    <name evidence="5" type="ORF">SAMEA4530655_02522</name>
</gene>
<evidence type="ECO:0000259" key="4">
    <source>
        <dbReference type="PROSITE" id="PS50995"/>
    </source>
</evidence>
<dbReference type="InterPro" id="IPR000835">
    <property type="entry name" value="HTH_MarR-typ"/>
</dbReference>
<dbReference type="GO" id="GO:0003700">
    <property type="term" value="F:DNA-binding transcription factor activity"/>
    <property type="evidence" value="ECO:0007669"/>
    <property type="project" value="InterPro"/>
</dbReference>
<dbReference type="EMBL" id="LT906435">
    <property type="protein sequence ID" value="SNU85459.1"/>
    <property type="molecule type" value="Genomic_DNA"/>
</dbReference>
<dbReference type="Proteomes" id="UP000215126">
    <property type="component" value="Chromosome 1"/>
</dbReference>